<dbReference type="Proteomes" id="UP001446871">
    <property type="component" value="Unassembled WGS sequence"/>
</dbReference>
<dbReference type="InterPro" id="IPR008928">
    <property type="entry name" value="6-hairpin_glycosidase_sf"/>
</dbReference>
<evidence type="ECO:0000256" key="1">
    <source>
        <dbReference type="SAM" id="Phobius"/>
    </source>
</evidence>
<keyword evidence="1" id="KW-1133">Transmembrane helix</keyword>
<keyword evidence="6" id="KW-1185">Reference proteome</keyword>
<dbReference type="PANTHER" id="PTHR34987:SF5">
    <property type="entry name" value="ALPHA-RHAMNOSIDASE"/>
    <property type="match status" value="1"/>
</dbReference>
<evidence type="ECO:0000259" key="3">
    <source>
        <dbReference type="Pfam" id="PF17389"/>
    </source>
</evidence>
<dbReference type="PANTHER" id="PTHR34987">
    <property type="entry name" value="C, PUTATIVE (AFU_ORTHOLOGUE AFUA_3G02880)-RELATED"/>
    <property type="match status" value="1"/>
</dbReference>
<dbReference type="Pfam" id="PF17390">
    <property type="entry name" value="Bac_rhamnosid_C"/>
    <property type="match status" value="1"/>
</dbReference>
<evidence type="ECO:0000313" key="6">
    <source>
        <dbReference type="Proteomes" id="UP001446871"/>
    </source>
</evidence>
<feature type="transmembrane region" description="Helical" evidence="1">
    <location>
        <begin position="732"/>
        <end position="753"/>
    </location>
</feature>
<keyword evidence="2" id="KW-0732">Signal</keyword>
<evidence type="ECO:0000256" key="2">
    <source>
        <dbReference type="SAM" id="SignalP"/>
    </source>
</evidence>
<organism evidence="5 6">
    <name type="scientific">Apiospora saccharicola</name>
    <dbReference type="NCBI Taxonomy" id="335842"/>
    <lineage>
        <taxon>Eukaryota</taxon>
        <taxon>Fungi</taxon>
        <taxon>Dikarya</taxon>
        <taxon>Ascomycota</taxon>
        <taxon>Pezizomycotina</taxon>
        <taxon>Sordariomycetes</taxon>
        <taxon>Xylariomycetidae</taxon>
        <taxon>Amphisphaeriales</taxon>
        <taxon>Apiosporaceae</taxon>
        <taxon>Apiospora</taxon>
    </lineage>
</organism>
<evidence type="ECO:0000259" key="4">
    <source>
        <dbReference type="Pfam" id="PF17390"/>
    </source>
</evidence>
<keyword evidence="1" id="KW-0812">Transmembrane</keyword>
<comment type="caution">
    <text evidence="5">The sequence shown here is derived from an EMBL/GenBank/DDBJ whole genome shotgun (WGS) entry which is preliminary data.</text>
</comment>
<feature type="domain" description="Alpha-L-rhamnosidase C-terminal" evidence="4">
    <location>
        <begin position="604"/>
        <end position="679"/>
    </location>
</feature>
<dbReference type="Pfam" id="PF17389">
    <property type="entry name" value="Bac_rhamnosid6H"/>
    <property type="match status" value="1"/>
</dbReference>
<dbReference type="Gene3D" id="1.50.10.10">
    <property type="match status" value="1"/>
</dbReference>
<reference evidence="5 6" key="1">
    <citation type="submission" date="2023-01" db="EMBL/GenBank/DDBJ databases">
        <title>Analysis of 21 Apiospora genomes using comparative genomics revels a genus with tremendous synthesis potential of carbohydrate active enzymes and secondary metabolites.</title>
        <authorList>
            <person name="Sorensen T."/>
        </authorList>
    </citation>
    <scope>NUCLEOTIDE SEQUENCE [LARGE SCALE GENOMIC DNA]</scope>
    <source>
        <strain evidence="5 6">CBS 83171</strain>
    </source>
</reference>
<dbReference type="Gene3D" id="2.60.420.10">
    <property type="entry name" value="Maltose phosphorylase, domain 3"/>
    <property type="match status" value="1"/>
</dbReference>
<feature type="transmembrane region" description="Helical" evidence="1">
    <location>
        <begin position="954"/>
        <end position="974"/>
    </location>
</feature>
<dbReference type="EMBL" id="JAQQWM010000009">
    <property type="protein sequence ID" value="KAK8047335.1"/>
    <property type="molecule type" value="Genomic_DNA"/>
</dbReference>
<gene>
    <name evidence="5" type="ORF">PG996_015399</name>
</gene>
<dbReference type="PROSITE" id="PS51257">
    <property type="entry name" value="PROKAR_LIPOPROTEIN"/>
    <property type="match status" value="1"/>
</dbReference>
<feature type="domain" description="Alpha-L-rhamnosidase six-hairpin glycosidase" evidence="3">
    <location>
        <begin position="273"/>
        <end position="499"/>
    </location>
</feature>
<dbReference type="InterPro" id="IPR035396">
    <property type="entry name" value="Bac_rhamnosid6H"/>
</dbReference>
<feature type="chain" id="PRO_5045989400" description="Alpha-L-rhamnosidase" evidence="2">
    <location>
        <begin position="26"/>
        <end position="1081"/>
    </location>
</feature>
<dbReference type="InterPro" id="IPR012341">
    <property type="entry name" value="6hp_glycosidase-like_sf"/>
</dbReference>
<keyword evidence="1" id="KW-0472">Membrane</keyword>
<name>A0ABR1TL12_9PEZI</name>
<dbReference type="InterPro" id="IPR035398">
    <property type="entry name" value="Bac_rhamnosid_C"/>
</dbReference>
<accession>A0ABR1TL12</accession>
<feature type="signal peptide" evidence="2">
    <location>
        <begin position="1"/>
        <end position="25"/>
    </location>
</feature>
<sequence length="1081" mass="117936">MLMRLHSLVVWTLFNAWISCRPASADDDPSWQKYVRAPSSRLVTPKAVLTDYTVGNVTDVDGLITGKSVAHLTRASNATTDEVPTIVLDFGQDVVGLLRIAFAGSESFARGYPGLRLIFSETKEFLTNQSDFTRSDNAQGELKIVPSGSDQVAVRSKPYEWLNQWGCEHDGQVCSDGLHGFRYVKILLDALPADAPHTVAYGHVAISSVSLEWSGYLGTPDTYTGWFECSDVNLTQWWWNAAYTTEMCTDVFRANDTEPRGAGSESLFGKMVIHDGPKRDRDPYMGDLAVSALTSYLTHDIQEAARNVLEDLAQHQRSDGWIPPASINNYSLTLFDYPLWWVSCSWDYVFYTGNVSYIQAYYPTLLKVLDTYYPANTGKSNSLLVRPDGYGDYAFIGRPGSAAYYSALYVLALSRAAELASILSKSDDASRWNDRAAKVSKSFVDVLWDHTVKAFFDRNCTGSGCTAHAQDGNSLAILAGIVPLPSNASSAASDILDYLDKALHQRYGNTFYDAGGDGIDPAFSQRVYPFISYFEIAARFRVGKTDSALNQMRRMYGWMASQDPGVTFWEGIGPGGQPYEDGFTSMAHGWSTGIVPLCMNYVLGVTPATPGFLTWDVKPVVGDLTWAKGQVPTARGGMQVSWSFDVGEDRFHVDVDAPAGTTGTVSVPSAGNDDRGGGRGMEVMLDGRLVYGGKSDVMARGVAHRDEKGLIRVQVKGGARHVLEFRKVGDGLATAFVAASYLTLGLLTTHYLIAYKPRRDAVDSVVLRWPRRCFHKLAAAVLGSDGGRGLTSSGIASILEEWIGMFLVNLADVQVLLGSKLLLELYETVDAEISAAQWQFVMHLAWFPVIACMCSISVLTPPYSSSSGTKTGYSHQWPRLGRAVVLAALLGTTLVGTAPTLFFDWESAGLWETSAVKPGTDARRFLFDFAGELERFGHGGVEGGGLFSTHGCQLAVFSVVALMSVAILVLERAISAPREEKDKKKDCSSQEKSSSCIGRCFGAQKVEADLEDLDGIDAVEIDLDDIEASLGLFDARPKLKTFGAIFSDAASFFVKFNLDLLTSRFAEVITPSIPHYLVPSS</sequence>
<feature type="transmembrane region" description="Helical" evidence="1">
    <location>
        <begin position="883"/>
        <end position="903"/>
    </location>
</feature>
<dbReference type="SUPFAM" id="SSF48208">
    <property type="entry name" value="Six-hairpin glycosidases"/>
    <property type="match status" value="1"/>
</dbReference>
<proteinExistence type="predicted"/>
<evidence type="ECO:0008006" key="7">
    <source>
        <dbReference type="Google" id="ProtNLM"/>
    </source>
</evidence>
<evidence type="ECO:0000313" key="5">
    <source>
        <dbReference type="EMBL" id="KAK8047335.1"/>
    </source>
</evidence>
<protein>
    <recommendedName>
        <fullName evidence="7">Alpha-L-rhamnosidase</fullName>
    </recommendedName>
</protein>